<keyword evidence="3" id="KW-1185">Reference proteome</keyword>
<gene>
    <name evidence="2" type="ORF">AKAME5_002669100</name>
</gene>
<accession>A0AAD3NIM3</accession>
<organism evidence="2 3">
    <name type="scientific">Lates japonicus</name>
    <name type="common">Japanese lates</name>
    <dbReference type="NCBI Taxonomy" id="270547"/>
    <lineage>
        <taxon>Eukaryota</taxon>
        <taxon>Metazoa</taxon>
        <taxon>Chordata</taxon>
        <taxon>Craniata</taxon>
        <taxon>Vertebrata</taxon>
        <taxon>Euteleostomi</taxon>
        <taxon>Actinopterygii</taxon>
        <taxon>Neopterygii</taxon>
        <taxon>Teleostei</taxon>
        <taxon>Neoteleostei</taxon>
        <taxon>Acanthomorphata</taxon>
        <taxon>Carangaria</taxon>
        <taxon>Carangaria incertae sedis</taxon>
        <taxon>Centropomidae</taxon>
        <taxon>Lates</taxon>
    </lineage>
</organism>
<feature type="region of interest" description="Disordered" evidence="1">
    <location>
        <begin position="1"/>
        <end position="27"/>
    </location>
</feature>
<sequence length="108" mass="11724">MDGQGRPEGGRDDISAASLPSQSPHSPPACCLHPPTPLPCCYGSSTIPPLRRHCLSWSVCLFFSHSLFVSGCLHFPPLIHCRAALFPLVTMEMRSTCKYLSTLAKAVQ</sequence>
<proteinExistence type="predicted"/>
<protein>
    <submittedName>
        <fullName evidence="2">Cytochrome P450 26B1-like isoform X2</fullName>
    </submittedName>
</protein>
<evidence type="ECO:0000313" key="2">
    <source>
        <dbReference type="EMBL" id="GLD75357.1"/>
    </source>
</evidence>
<reference evidence="2" key="1">
    <citation type="submission" date="2022-08" db="EMBL/GenBank/DDBJ databases">
        <title>Genome sequencing of akame (Lates japonicus).</title>
        <authorList>
            <person name="Hashiguchi Y."/>
            <person name="Takahashi H."/>
        </authorList>
    </citation>
    <scope>NUCLEOTIDE SEQUENCE</scope>
    <source>
        <strain evidence="2">Kochi</strain>
    </source>
</reference>
<evidence type="ECO:0000256" key="1">
    <source>
        <dbReference type="SAM" id="MobiDB-lite"/>
    </source>
</evidence>
<name>A0AAD3NIM3_LATJO</name>
<evidence type="ECO:0000313" key="3">
    <source>
        <dbReference type="Proteomes" id="UP001279410"/>
    </source>
</evidence>
<dbReference type="EMBL" id="BRZM01002889">
    <property type="protein sequence ID" value="GLD75357.1"/>
    <property type="molecule type" value="Genomic_DNA"/>
</dbReference>
<dbReference type="AlphaFoldDB" id="A0AAD3NIM3"/>
<dbReference type="Proteomes" id="UP001279410">
    <property type="component" value="Unassembled WGS sequence"/>
</dbReference>
<comment type="caution">
    <text evidence="2">The sequence shown here is derived from an EMBL/GenBank/DDBJ whole genome shotgun (WGS) entry which is preliminary data.</text>
</comment>